<evidence type="ECO:0000313" key="1">
    <source>
        <dbReference type="EMBL" id="SUX10018.1"/>
    </source>
</evidence>
<dbReference type="Proteomes" id="UP000254920">
    <property type="component" value="Unassembled WGS sequence"/>
</dbReference>
<organism evidence="1 2">
    <name type="scientific">Campylobacter sputorum subsp. sputorum</name>
    <dbReference type="NCBI Taxonomy" id="32024"/>
    <lineage>
        <taxon>Bacteria</taxon>
        <taxon>Pseudomonadati</taxon>
        <taxon>Campylobacterota</taxon>
        <taxon>Epsilonproteobacteria</taxon>
        <taxon>Campylobacterales</taxon>
        <taxon>Campylobacteraceae</taxon>
        <taxon>Campylobacter</taxon>
    </lineage>
</organism>
<evidence type="ECO:0000313" key="2">
    <source>
        <dbReference type="Proteomes" id="UP000254920"/>
    </source>
</evidence>
<dbReference type="OrthoDB" id="5363053at2"/>
<name>A0A381DHI8_9BACT</name>
<dbReference type="AlphaFoldDB" id="A0A381DHI8"/>
<dbReference type="GeneID" id="93090758"/>
<dbReference type="EMBL" id="UFVD01000001">
    <property type="protein sequence ID" value="SUX10018.1"/>
    <property type="molecule type" value="Genomic_DNA"/>
</dbReference>
<accession>A0A381DHI8</accession>
<proteinExistence type="predicted"/>
<reference evidence="1 2" key="1">
    <citation type="submission" date="2018-06" db="EMBL/GenBank/DDBJ databases">
        <authorList>
            <consortium name="Pathogen Informatics"/>
            <person name="Doyle S."/>
        </authorList>
    </citation>
    <scope>NUCLEOTIDE SEQUENCE [LARGE SCALE GENOMIC DNA]</scope>
    <source>
        <strain evidence="1 2">NCTC12475</strain>
    </source>
</reference>
<dbReference type="STRING" id="32024.GCA_000788295_00302"/>
<keyword evidence="2" id="KW-1185">Reference proteome</keyword>
<gene>
    <name evidence="1" type="ORF">NCTC12475_00309</name>
</gene>
<sequence>MKNLPLLKILEDSSLIENHFPELLMDDIDEALESMRLNYNQTLLSNFEMILSKDDERIKLLSDRYYMSLQECKFINFIEEVFLDNDKKCIIKTDFFNMNYDTFLSYLNSGIDIKFQYILLHQYINFHNIKSEYFMIKDVELLKLFITFILKEQWISHFFIFPKNEICLISNYDQLFPIFFKNKFIIEKYSKIAKKCGVYLI</sequence>
<dbReference type="RefSeq" id="WP_089182579.1">
    <property type="nucleotide sequence ID" value="NZ_CP043427.1"/>
</dbReference>
<protein>
    <submittedName>
        <fullName evidence="1">Uncharacterized protein</fullName>
    </submittedName>
</protein>